<dbReference type="Gene3D" id="3.40.50.1010">
    <property type="entry name" value="5'-nuclease"/>
    <property type="match status" value="1"/>
</dbReference>
<feature type="domain" description="PIN" evidence="1">
    <location>
        <begin position="10"/>
        <end position="127"/>
    </location>
</feature>
<dbReference type="InterPro" id="IPR029060">
    <property type="entry name" value="PIN-like_dom_sf"/>
</dbReference>
<dbReference type="SMART" id="SM00670">
    <property type="entry name" value="PINc"/>
    <property type="match status" value="1"/>
</dbReference>
<reference evidence="2 3" key="1">
    <citation type="journal article" date="2017" name="Int. J. Syst. Evol. Microbiol.">
        <title>Oleiagrimonas citrea sp. nov., a marine bacterium isolated from tidal flat sediment and emended description of the genus Oleiagrimonas Fang et al. 2015 and Oleiagrimonas soli.</title>
        <authorList>
            <person name="Yang S.H."/>
            <person name="Seo H.S."/>
            <person name="Seong C.N."/>
            <person name="Kwon K.K."/>
        </authorList>
    </citation>
    <scope>NUCLEOTIDE SEQUENCE [LARGE SCALE GENOMIC DNA]</scope>
    <source>
        <strain evidence="2 3">MEBiC09124</strain>
    </source>
</reference>
<protein>
    <submittedName>
        <fullName evidence="2">Putative toxin-antitoxin system toxin component, PIN family</fullName>
    </submittedName>
</protein>
<evidence type="ECO:0000259" key="1">
    <source>
        <dbReference type="SMART" id="SM00670"/>
    </source>
</evidence>
<dbReference type="Pfam" id="PF13470">
    <property type="entry name" value="PIN_3"/>
    <property type="match status" value="1"/>
</dbReference>
<organism evidence="2 3">
    <name type="scientific">Oleiagrimonas citrea</name>
    <dbReference type="NCBI Taxonomy" id="1665687"/>
    <lineage>
        <taxon>Bacteria</taxon>
        <taxon>Pseudomonadati</taxon>
        <taxon>Pseudomonadota</taxon>
        <taxon>Gammaproteobacteria</taxon>
        <taxon>Lysobacterales</taxon>
        <taxon>Rhodanobacteraceae</taxon>
        <taxon>Oleiagrimonas</taxon>
    </lineage>
</organism>
<dbReference type="EMBL" id="JAAZQD010000001">
    <property type="protein sequence ID" value="NKZ37416.1"/>
    <property type="molecule type" value="Genomic_DNA"/>
</dbReference>
<evidence type="ECO:0000313" key="3">
    <source>
        <dbReference type="Proteomes" id="UP000541636"/>
    </source>
</evidence>
<dbReference type="InterPro" id="IPR002716">
    <property type="entry name" value="PIN_dom"/>
</dbReference>
<gene>
    <name evidence="2" type="ORF">HF690_00425</name>
</gene>
<dbReference type="PANTHER" id="PTHR34610">
    <property type="entry name" value="SSL7007 PROTEIN"/>
    <property type="match status" value="1"/>
</dbReference>
<keyword evidence="3" id="KW-1185">Reference proteome</keyword>
<proteinExistence type="predicted"/>
<accession>A0A846ZEJ1</accession>
<sequence>MSGAGTTPRPRLVLDTNVLLDLYVFRDPNWRPLLELLQSGACDAVTSPACRDEFLHVLQYPLFKLSPAQRVHAIEAFDALHRCLEVPVDEGTEALPRCRDPDDQKFLELALQSKADVLLSKDKALLKLARRLRRLDLFAVQSPKVWLEENAPA</sequence>
<dbReference type="Proteomes" id="UP000541636">
    <property type="component" value="Unassembled WGS sequence"/>
</dbReference>
<dbReference type="SUPFAM" id="SSF88723">
    <property type="entry name" value="PIN domain-like"/>
    <property type="match status" value="1"/>
</dbReference>
<evidence type="ECO:0000313" key="2">
    <source>
        <dbReference type="EMBL" id="NKZ37416.1"/>
    </source>
</evidence>
<comment type="caution">
    <text evidence="2">The sequence shown here is derived from an EMBL/GenBank/DDBJ whole genome shotgun (WGS) entry which is preliminary data.</text>
</comment>
<dbReference type="NCBIfam" id="TIGR00305">
    <property type="entry name" value="putative toxin-antitoxin system toxin component, PIN family"/>
    <property type="match status" value="1"/>
</dbReference>
<dbReference type="PANTHER" id="PTHR34610:SF3">
    <property type="entry name" value="SSL7007 PROTEIN"/>
    <property type="match status" value="1"/>
</dbReference>
<name>A0A846ZEJ1_9GAMM</name>
<dbReference type="InterPro" id="IPR002850">
    <property type="entry name" value="PIN_toxin-like"/>
</dbReference>
<dbReference type="AlphaFoldDB" id="A0A846ZEJ1"/>